<gene>
    <name evidence="2" type="ORF">INT44_007943</name>
</gene>
<organism evidence="2 3">
    <name type="scientific">Umbelopsis vinacea</name>
    <dbReference type="NCBI Taxonomy" id="44442"/>
    <lineage>
        <taxon>Eukaryota</taxon>
        <taxon>Fungi</taxon>
        <taxon>Fungi incertae sedis</taxon>
        <taxon>Mucoromycota</taxon>
        <taxon>Mucoromycotina</taxon>
        <taxon>Umbelopsidomycetes</taxon>
        <taxon>Umbelopsidales</taxon>
        <taxon>Umbelopsidaceae</taxon>
        <taxon>Umbelopsis</taxon>
    </lineage>
</organism>
<dbReference type="GO" id="GO:0044550">
    <property type="term" value="P:secondary metabolite biosynthetic process"/>
    <property type="evidence" value="ECO:0007669"/>
    <property type="project" value="TreeGrafter"/>
</dbReference>
<dbReference type="InterPro" id="IPR050317">
    <property type="entry name" value="Plant_Fungal_Acyltransferase"/>
</dbReference>
<proteinExistence type="predicted"/>
<evidence type="ECO:0000313" key="2">
    <source>
        <dbReference type="EMBL" id="KAG2177432.1"/>
    </source>
</evidence>
<dbReference type="OrthoDB" id="2349063at2759"/>
<dbReference type="PANTHER" id="PTHR31642">
    <property type="entry name" value="TRICHOTHECENE 3-O-ACETYLTRANSFERASE"/>
    <property type="match status" value="1"/>
</dbReference>
<dbReference type="Proteomes" id="UP000612746">
    <property type="component" value="Unassembled WGS sequence"/>
</dbReference>
<name>A0A8H7PNN5_9FUNG</name>
<dbReference type="Gene3D" id="3.30.559.10">
    <property type="entry name" value="Chloramphenicol acetyltransferase-like domain"/>
    <property type="match status" value="2"/>
</dbReference>
<dbReference type="EMBL" id="JAEPRA010000012">
    <property type="protein sequence ID" value="KAG2177432.1"/>
    <property type="molecule type" value="Genomic_DNA"/>
</dbReference>
<dbReference type="Pfam" id="PF02458">
    <property type="entry name" value="Transferase"/>
    <property type="match status" value="2"/>
</dbReference>
<dbReference type="GO" id="GO:0016747">
    <property type="term" value="F:acyltransferase activity, transferring groups other than amino-acyl groups"/>
    <property type="evidence" value="ECO:0007669"/>
    <property type="project" value="TreeGrafter"/>
</dbReference>
<dbReference type="PANTHER" id="PTHR31642:SF310">
    <property type="entry name" value="FATTY ALCOHOL:CAFFEOYL-COA ACYLTRANSFERASE"/>
    <property type="match status" value="1"/>
</dbReference>
<evidence type="ECO:0000256" key="1">
    <source>
        <dbReference type="ARBA" id="ARBA00022679"/>
    </source>
</evidence>
<accession>A0A8H7PNN5</accession>
<reference evidence="2" key="1">
    <citation type="submission" date="2020-12" db="EMBL/GenBank/DDBJ databases">
        <title>Metabolic potential, ecology and presence of endohyphal bacteria is reflected in genomic diversity of Mucoromycotina.</title>
        <authorList>
            <person name="Muszewska A."/>
            <person name="Okrasinska A."/>
            <person name="Steczkiewicz K."/>
            <person name="Drgas O."/>
            <person name="Orlowska M."/>
            <person name="Perlinska-Lenart U."/>
            <person name="Aleksandrzak-Piekarczyk T."/>
            <person name="Szatraj K."/>
            <person name="Zielenkiewicz U."/>
            <person name="Pilsyk S."/>
            <person name="Malc E."/>
            <person name="Mieczkowski P."/>
            <person name="Kruszewska J.S."/>
            <person name="Biernat P."/>
            <person name="Pawlowska J."/>
        </authorList>
    </citation>
    <scope>NUCLEOTIDE SEQUENCE</scope>
    <source>
        <strain evidence="2">WA0000051536</strain>
    </source>
</reference>
<sequence>MPSEISAFDDIQVISTTRIFPEFNVNTPRSVPLSIIDATVAEFAPTAGTWIYDQPQTEQGKRALYVDQLILSLKKTLDAYPQWTGQLKWAPYHPDGDHTERFGRLVLSYGDLTDPGVALVVAQSAQALEYIVPSAQDRQENNGFYDIKGLSKISFMTSEVPLVLKQDHDNPPCLIVQITTFACGGVSISVKMAHAIADAQTMVNFVNDWATVNLAMVNGTAAPHLDPVFNPSLLDNAAAGNINDNKPDQNIVEIAAGLPLHRYDWWASADNCPPALAGSTKIPQELKHTPIEPFGNPLPWDNWDLSSPVSDYLIHFTGQEIHSMWEEGSAQVSPTRISHLDALLSHLWAAINRAKGLEDDREDVSLDVTFDFRTRVDPPLPSKFTGSPITLACVTMNGAESCTMPLGQRAAKIRSTLSQINKTTVPALLNYYIHQVCPQRIWNTFLGLRNILFTSWLRLNVYGIDFGAGSLPRYVQPLMPSIDGCMHIMEAQGSISEDASTGHWYENGVGVRLHLESNAMEKLLKDPMLRAHNKA</sequence>
<protein>
    <submittedName>
        <fullName evidence="2">Uncharacterized protein</fullName>
    </submittedName>
</protein>
<keyword evidence="3" id="KW-1185">Reference proteome</keyword>
<dbReference type="InterPro" id="IPR023213">
    <property type="entry name" value="CAT-like_dom_sf"/>
</dbReference>
<dbReference type="AlphaFoldDB" id="A0A8H7PNN5"/>
<comment type="caution">
    <text evidence="2">The sequence shown here is derived from an EMBL/GenBank/DDBJ whole genome shotgun (WGS) entry which is preliminary data.</text>
</comment>
<keyword evidence="1" id="KW-0808">Transferase</keyword>
<evidence type="ECO:0000313" key="3">
    <source>
        <dbReference type="Proteomes" id="UP000612746"/>
    </source>
</evidence>